<keyword evidence="3 6" id="KW-1133">Transmembrane helix</keyword>
<keyword evidence="7" id="KW-0732">Signal</keyword>
<dbReference type="Proteomes" id="UP000292957">
    <property type="component" value="Unassembled WGS sequence"/>
</dbReference>
<feature type="transmembrane region" description="Helical" evidence="6">
    <location>
        <begin position="269"/>
        <end position="289"/>
    </location>
</feature>
<evidence type="ECO:0000256" key="6">
    <source>
        <dbReference type="SAM" id="Phobius"/>
    </source>
</evidence>
<keyword evidence="4 6" id="KW-0472">Membrane</keyword>
<dbReference type="PANTHER" id="PTHR31465">
    <property type="entry name" value="PROTEIN RTA1-RELATED"/>
    <property type="match status" value="1"/>
</dbReference>
<evidence type="ECO:0000256" key="4">
    <source>
        <dbReference type="ARBA" id="ARBA00023136"/>
    </source>
</evidence>
<feature type="transmembrane region" description="Helical" evidence="6">
    <location>
        <begin position="108"/>
        <end position="129"/>
    </location>
</feature>
<protein>
    <submittedName>
        <fullName evidence="8">RTA1-domain-containing protein</fullName>
    </submittedName>
</protein>
<comment type="subcellular location">
    <subcellularLocation>
        <location evidence="1">Membrane</location>
        <topology evidence="1">Multi-pass membrane protein</topology>
    </subcellularLocation>
</comment>
<dbReference type="OrthoDB" id="3358017at2759"/>
<dbReference type="PANTHER" id="PTHR31465:SF1">
    <property type="entry name" value="PROTEIN RTA1-RELATED"/>
    <property type="match status" value="1"/>
</dbReference>
<evidence type="ECO:0000256" key="3">
    <source>
        <dbReference type="ARBA" id="ARBA00022989"/>
    </source>
</evidence>
<dbReference type="Pfam" id="PF04479">
    <property type="entry name" value="RTA1"/>
    <property type="match status" value="1"/>
</dbReference>
<dbReference type="GO" id="GO:0016020">
    <property type="term" value="C:membrane"/>
    <property type="evidence" value="ECO:0007669"/>
    <property type="project" value="UniProtKB-SubCell"/>
</dbReference>
<name>A0A4Q9N6I0_9APHY</name>
<dbReference type="EMBL" id="ML143387">
    <property type="protein sequence ID" value="TBU34902.1"/>
    <property type="molecule type" value="Genomic_DNA"/>
</dbReference>
<feature type="transmembrane region" description="Helical" evidence="6">
    <location>
        <begin position="46"/>
        <end position="70"/>
    </location>
</feature>
<reference evidence="8" key="1">
    <citation type="submission" date="2019-01" db="EMBL/GenBank/DDBJ databases">
        <title>Draft genome sequences of three monokaryotic isolates of the white-rot basidiomycete fungus Dichomitus squalens.</title>
        <authorList>
            <consortium name="DOE Joint Genome Institute"/>
            <person name="Lopez S.C."/>
            <person name="Andreopoulos B."/>
            <person name="Pangilinan J."/>
            <person name="Lipzen A."/>
            <person name="Riley R."/>
            <person name="Ahrendt S."/>
            <person name="Ng V."/>
            <person name="Barry K."/>
            <person name="Daum C."/>
            <person name="Grigoriev I.V."/>
            <person name="Hilden K.S."/>
            <person name="Makela M.R."/>
            <person name="de Vries R.P."/>
        </authorList>
    </citation>
    <scope>NUCLEOTIDE SEQUENCE [LARGE SCALE GENOMIC DNA]</scope>
    <source>
        <strain evidence="8">OM18370.1</strain>
    </source>
</reference>
<evidence type="ECO:0000256" key="5">
    <source>
        <dbReference type="SAM" id="MobiDB-lite"/>
    </source>
</evidence>
<accession>A0A4Q9N6I0</accession>
<evidence type="ECO:0000256" key="2">
    <source>
        <dbReference type="ARBA" id="ARBA00022692"/>
    </source>
</evidence>
<feature type="region of interest" description="Disordered" evidence="5">
    <location>
        <begin position="309"/>
        <end position="338"/>
    </location>
</feature>
<feature type="chain" id="PRO_5020315723" evidence="7">
    <location>
        <begin position="23"/>
        <end position="338"/>
    </location>
</feature>
<proteinExistence type="predicted"/>
<gene>
    <name evidence="8" type="ORF">BD311DRAFT_773081</name>
</gene>
<evidence type="ECO:0000313" key="8">
    <source>
        <dbReference type="EMBL" id="TBU34902.1"/>
    </source>
</evidence>
<feature type="transmembrane region" description="Helical" evidence="6">
    <location>
        <begin position="184"/>
        <end position="209"/>
    </location>
</feature>
<dbReference type="InterPro" id="IPR007568">
    <property type="entry name" value="RTA1"/>
</dbReference>
<sequence>MAESWTSAMLVCFALFAASAEAAYMPVPWVFTDPKHDPFNPLEYIASNTLTAIAISLVLFVAITQSALLWKYGGRCMLPMVIGEFTWTVGFGIRFGLHSNPDSNGLYIAYYLFIVLSPCAFIAAEYMLLGRIARYIQSNKHLLIPPQKITVVFVASDISTFLVQAAGAGLSISKNQSLSKTGEHIFLAGLVLQLVSFFFFVIVALRFLFRVATREPHTWAVDAQKPWHRDWRTLSYVLIVSSIGIMSRCVYRVSELSQGYRGHLATTEGFFYGLDSLPLFIAVVVYIPFWPGRMIPGLDQLANVDNIDKEGEKAEERSSGSVEAQPEAVKTDGFNSSP</sequence>
<feature type="transmembrane region" description="Helical" evidence="6">
    <location>
        <begin position="77"/>
        <end position="96"/>
    </location>
</feature>
<evidence type="ECO:0000256" key="1">
    <source>
        <dbReference type="ARBA" id="ARBA00004141"/>
    </source>
</evidence>
<keyword evidence="2 6" id="KW-0812">Transmembrane</keyword>
<feature type="compositionally biased region" description="Basic and acidic residues" evidence="5">
    <location>
        <begin position="309"/>
        <end position="318"/>
    </location>
</feature>
<evidence type="ECO:0000256" key="7">
    <source>
        <dbReference type="SAM" id="SignalP"/>
    </source>
</evidence>
<dbReference type="AlphaFoldDB" id="A0A4Q9N6I0"/>
<organism evidence="8">
    <name type="scientific">Dichomitus squalens</name>
    <dbReference type="NCBI Taxonomy" id="114155"/>
    <lineage>
        <taxon>Eukaryota</taxon>
        <taxon>Fungi</taxon>
        <taxon>Dikarya</taxon>
        <taxon>Basidiomycota</taxon>
        <taxon>Agaricomycotina</taxon>
        <taxon>Agaricomycetes</taxon>
        <taxon>Polyporales</taxon>
        <taxon>Polyporaceae</taxon>
        <taxon>Dichomitus</taxon>
    </lineage>
</organism>
<feature type="signal peptide" evidence="7">
    <location>
        <begin position="1"/>
        <end position="22"/>
    </location>
</feature>
<feature type="transmembrane region" description="Helical" evidence="6">
    <location>
        <begin position="149"/>
        <end position="172"/>
    </location>
</feature>